<keyword evidence="4" id="KW-0862">Zinc</keyword>
<evidence type="ECO:0000259" key="6">
    <source>
        <dbReference type="Pfam" id="PF14464"/>
    </source>
</evidence>
<dbReference type="GO" id="GO:0046872">
    <property type="term" value="F:metal ion binding"/>
    <property type="evidence" value="ECO:0007669"/>
    <property type="project" value="UniProtKB-KW"/>
</dbReference>
<reference evidence="7 8" key="1">
    <citation type="submission" date="2018-06" db="EMBL/GenBank/DDBJ databases">
        <authorList>
            <consortium name="Pathogen Informatics"/>
            <person name="Doyle S."/>
        </authorList>
    </citation>
    <scope>NUCLEOTIDE SEQUENCE [LARGE SCALE GENOMIC DNA]</scope>
    <source>
        <strain evidence="7 8">NCTC11091</strain>
    </source>
</reference>
<dbReference type="AlphaFoldDB" id="A0A378QMC1"/>
<evidence type="ECO:0000256" key="1">
    <source>
        <dbReference type="ARBA" id="ARBA00022670"/>
    </source>
</evidence>
<name>A0A378QMC1_9GAMM</name>
<dbReference type="Gene3D" id="3.40.140.10">
    <property type="entry name" value="Cytidine Deaminase, domain 2"/>
    <property type="match status" value="1"/>
</dbReference>
<feature type="domain" description="JAB" evidence="6">
    <location>
        <begin position="38"/>
        <end position="140"/>
    </location>
</feature>
<dbReference type="EMBL" id="UGQA01000005">
    <property type="protein sequence ID" value="STZ01632.1"/>
    <property type="molecule type" value="Genomic_DNA"/>
</dbReference>
<dbReference type="GO" id="GO:0006508">
    <property type="term" value="P:proteolysis"/>
    <property type="evidence" value="ECO:0007669"/>
    <property type="project" value="UniProtKB-KW"/>
</dbReference>
<dbReference type="RefSeq" id="WP_067059568.1">
    <property type="nucleotide sequence ID" value="NZ_MXAO01000035.1"/>
</dbReference>
<keyword evidence="3" id="KW-0378">Hydrolase</keyword>
<protein>
    <recommendedName>
        <fullName evidence="6">JAB domain-containing protein</fullName>
    </recommendedName>
</protein>
<keyword evidence="2" id="KW-0479">Metal-binding</keyword>
<sequence length="163" mass="19516">MIKHIFTFDNLSPIKNILIEDIVIKYMRQYQQIEKGLPEACGILMGEKRGINQEYLILKHISMPQHSDIRQPYYYHRQTKGHQEILNHYHKLTNGTIQYMGEWHTHPQKIAKPSLTDYIAWLQTCKYFSNVVLIFYIVGNEQDWIGIQMNERIFEPIEYELES</sequence>
<evidence type="ECO:0000256" key="3">
    <source>
        <dbReference type="ARBA" id="ARBA00022801"/>
    </source>
</evidence>
<accession>A0A378QMC1</accession>
<evidence type="ECO:0000256" key="4">
    <source>
        <dbReference type="ARBA" id="ARBA00022833"/>
    </source>
</evidence>
<gene>
    <name evidence="7" type="ORF">NCTC11091_02104</name>
</gene>
<dbReference type="InterPro" id="IPR028090">
    <property type="entry name" value="JAB_dom_prok"/>
</dbReference>
<dbReference type="SUPFAM" id="SSF102712">
    <property type="entry name" value="JAB1/MPN domain"/>
    <property type="match status" value="1"/>
</dbReference>
<evidence type="ECO:0000256" key="5">
    <source>
        <dbReference type="ARBA" id="ARBA00023049"/>
    </source>
</evidence>
<evidence type="ECO:0000313" key="7">
    <source>
        <dbReference type="EMBL" id="STZ01632.1"/>
    </source>
</evidence>
<keyword evidence="5" id="KW-0482">Metalloprotease</keyword>
<keyword evidence="1" id="KW-0645">Protease</keyword>
<dbReference type="Pfam" id="PF14464">
    <property type="entry name" value="Prok-JAB"/>
    <property type="match status" value="1"/>
</dbReference>
<dbReference type="GO" id="GO:0008237">
    <property type="term" value="F:metallopeptidase activity"/>
    <property type="evidence" value="ECO:0007669"/>
    <property type="project" value="UniProtKB-KW"/>
</dbReference>
<dbReference type="Proteomes" id="UP000255193">
    <property type="component" value="Unassembled WGS sequence"/>
</dbReference>
<organism evidence="7 8">
    <name type="scientific">Faucicola atlantae</name>
    <dbReference type="NCBI Taxonomy" id="34059"/>
    <lineage>
        <taxon>Bacteria</taxon>
        <taxon>Pseudomonadati</taxon>
        <taxon>Pseudomonadota</taxon>
        <taxon>Gammaproteobacteria</taxon>
        <taxon>Moraxellales</taxon>
        <taxon>Moraxellaceae</taxon>
        <taxon>Faucicola</taxon>
    </lineage>
</organism>
<proteinExistence type="predicted"/>
<evidence type="ECO:0000256" key="2">
    <source>
        <dbReference type="ARBA" id="ARBA00022723"/>
    </source>
</evidence>
<evidence type="ECO:0000313" key="8">
    <source>
        <dbReference type="Proteomes" id="UP000255193"/>
    </source>
</evidence>